<dbReference type="AlphaFoldDB" id="A0A8H6C6T7"/>
<keyword evidence="3" id="KW-1185">Reference proteome</keyword>
<protein>
    <submittedName>
        <fullName evidence="2">Uncharacterized protein</fullName>
    </submittedName>
</protein>
<comment type="caution">
    <text evidence="2">The sequence shown here is derived from an EMBL/GenBank/DDBJ whole genome shotgun (WGS) entry which is preliminary data.</text>
</comment>
<proteinExistence type="predicted"/>
<organism evidence="2 3">
    <name type="scientific">Letharia lupina</name>
    <dbReference type="NCBI Taxonomy" id="560253"/>
    <lineage>
        <taxon>Eukaryota</taxon>
        <taxon>Fungi</taxon>
        <taxon>Dikarya</taxon>
        <taxon>Ascomycota</taxon>
        <taxon>Pezizomycotina</taxon>
        <taxon>Lecanoromycetes</taxon>
        <taxon>OSLEUM clade</taxon>
        <taxon>Lecanoromycetidae</taxon>
        <taxon>Lecanorales</taxon>
        <taxon>Lecanorineae</taxon>
        <taxon>Parmeliaceae</taxon>
        <taxon>Letharia</taxon>
    </lineage>
</organism>
<name>A0A8H6C6T7_9LECA</name>
<dbReference type="EMBL" id="JACCJB010000024">
    <property type="protein sequence ID" value="KAF6218027.1"/>
    <property type="molecule type" value="Genomic_DNA"/>
</dbReference>
<gene>
    <name evidence="2" type="ORF">HO133_006439</name>
</gene>
<dbReference type="GeneID" id="59334840"/>
<evidence type="ECO:0000313" key="2">
    <source>
        <dbReference type="EMBL" id="KAF6218027.1"/>
    </source>
</evidence>
<feature type="compositionally biased region" description="Acidic residues" evidence="1">
    <location>
        <begin position="8"/>
        <end position="25"/>
    </location>
</feature>
<dbReference type="Proteomes" id="UP000593566">
    <property type="component" value="Unassembled WGS sequence"/>
</dbReference>
<dbReference type="RefSeq" id="XP_037147462.1">
    <property type="nucleotide sequence ID" value="XM_037297337.1"/>
</dbReference>
<evidence type="ECO:0000313" key="3">
    <source>
        <dbReference type="Proteomes" id="UP000593566"/>
    </source>
</evidence>
<evidence type="ECO:0000256" key="1">
    <source>
        <dbReference type="SAM" id="MobiDB-lite"/>
    </source>
</evidence>
<accession>A0A8H6C6T7</accession>
<sequence>MAPAAMADLDDEDAKGIDADADNADDPMNVAVCGPTEEEQANWEKEGAVQSRQKALFRRAKAIGFDIGFEYEI</sequence>
<feature type="region of interest" description="Disordered" evidence="1">
    <location>
        <begin position="1"/>
        <end position="27"/>
    </location>
</feature>
<reference evidence="2 3" key="1">
    <citation type="journal article" date="2020" name="Genomics">
        <title>Complete, high-quality genomes from long-read metagenomic sequencing of two wolf lichen thalli reveals enigmatic genome architecture.</title>
        <authorList>
            <person name="McKenzie S.K."/>
            <person name="Walston R.F."/>
            <person name="Allen J.L."/>
        </authorList>
    </citation>
    <scope>NUCLEOTIDE SEQUENCE [LARGE SCALE GENOMIC DNA]</scope>
    <source>
        <strain evidence="2">WasteWater1</strain>
    </source>
</reference>